<organism evidence="1">
    <name type="scientific">virus sp. ct8MV80</name>
    <dbReference type="NCBI Taxonomy" id="2826793"/>
    <lineage>
        <taxon>Viruses</taxon>
    </lineage>
</organism>
<sequence>MSCIVHNSFTGETLTTPTYTGKWSSYDWTFVLDDSQLNDFINCKRFFMRYIWWKSTRYRGGMYLIINFASCTGLYYDSAFKIYMFQDASSYYQHSYQEESGNTEYYYVGTNNIVGIKENIISFYPFYTNDAKALKTTTFLGEQPN</sequence>
<accession>A0A8S5R7C9</accession>
<evidence type="ECO:0000313" key="1">
    <source>
        <dbReference type="EMBL" id="DAE27304.1"/>
    </source>
</evidence>
<reference evidence="1" key="1">
    <citation type="journal article" date="2021" name="Proc. Natl. Acad. Sci. U.S.A.">
        <title>A Catalog of Tens of Thousands of Viruses from Human Metagenomes Reveals Hidden Associations with Chronic Diseases.</title>
        <authorList>
            <person name="Tisza M.J."/>
            <person name="Buck C.B."/>
        </authorList>
    </citation>
    <scope>NUCLEOTIDE SEQUENCE</scope>
    <source>
        <strain evidence="1">Ct8MV80</strain>
    </source>
</reference>
<dbReference type="EMBL" id="BK015835">
    <property type="protein sequence ID" value="DAE27304.1"/>
    <property type="molecule type" value="Genomic_DNA"/>
</dbReference>
<name>A0A8S5R7C9_9VIRU</name>
<proteinExistence type="predicted"/>
<protein>
    <submittedName>
        <fullName evidence="1">Uncharacterized protein</fullName>
    </submittedName>
</protein>